<reference evidence="2" key="2">
    <citation type="submission" date="2019-11" db="EMBL/GenBank/DDBJ databases">
        <title>Improved Assembly of Tolypothrix boutellei genome.</title>
        <authorList>
            <person name="Sarangi A.N."/>
            <person name="Mukherjee M."/>
            <person name="Ghosh S."/>
            <person name="Singh D."/>
            <person name="Das A."/>
            <person name="Kant S."/>
            <person name="Prusty A."/>
            <person name="Tripathy S."/>
        </authorList>
    </citation>
    <scope>NUCLEOTIDE SEQUENCE</scope>
    <source>
        <strain evidence="2">VB521301</strain>
    </source>
</reference>
<dbReference type="EMBL" id="JHEG04000001">
    <property type="protein sequence ID" value="KAF3889545.1"/>
    <property type="molecule type" value="Genomic_DNA"/>
</dbReference>
<evidence type="ECO:0000313" key="4">
    <source>
        <dbReference type="Proteomes" id="UP000029738"/>
    </source>
</evidence>
<gene>
    <name evidence="3" type="ORF">DA73_0238270</name>
    <name evidence="2" type="ORF">DA73_0400031770</name>
</gene>
<proteinExistence type="predicted"/>
<reference evidence="3" key="1">
    <citation type="journal article" date="2015" name="Genome Announc.">
        <title>Draft Genome Sequence of Tolypothrix boutellei Strain VB521301.</title>
        <authorList>
            <person name="Chandrababunaidu M.M."/>
            <person name="Singh D."/>
            <person name="Sen D."/>
            <person name="Bhan S."/>
            <person name="Das S."/>
            <person name="Gupta A."/>
            <person name="Adhikary S.P."/>
            <person name="Tripathy S."/>
        </authorList>
    </citation>
    <scope>NUCLEOTIDE SEQUENCE</scope>
    <source>
        <strain evidence="3">VB521301</strain>
    </source>
</reference>
<protein>
    <submittedName>
        <fullName evidence="3">Uncharacterized protein</fullName>
    </submittedName>
</protein>
<evidence type="ECO:0000256" key="1">
    <source>
        <dbReference type="SAM" id="Phobius"/>
    </source>
</evidence>
<dbReference type="EMBL" id="JHEG02000059">
    <property type="protein sequence ID" value="KIE07050.1"/>
    <property type="molecule type" value="Genomic_DNA"/>
</dbReference>
<keyword evidence="4" id="KW-1185">Reference proteome</keyword>
<evidence type="ECO:0000313" key="2">
    <source>
        <dbReference type="EMBL" id="KAF3889545.1"/>
    </source>
</evidence>
<dbReference type="Proteomes" id="UP000029738">
    <property type="component" value="Unassembled WGS sequence"/>
</dbReference>
<dbReference type="OrthoDB" id="516143at2"/>
<evidence type="ECO:0000313" key="3">
    <source>
        <dbReference type="EMBL" id="KIE07050.1"/>
    </source>
</evidence>
<accession>A0A0C1R418</accession>
<organism evidence="3">
    <name type="scientific">Tolypothrix bouteillei VB521301</name>
    <dbReference type="NCBI Taxonomy" id="1479485"/>
    <lineage>
        <taxon>Bacteria</taxon>
        <taxon>Bacillati</taxon>
        <taxon>Cyanobacteriota</taxon>
        <taxon>Cyanophyceae</taxon>
        <taxon>Nostocales</taxon>
        <taxon>Tolypothrichaceae</taxon>
        <taxon>Tolypothrix</taxon>
    </lineage>
</organism>
<keyword evidence="1" id="KW-0812">Transmembrane</keyword>
<comment type="caution">
    <text evidence="3">The sequence shown here is derived from an EMBL/GenBank/DDBJ whole genome shotgun (WGS) entry which is preliminary data.</text>
</comment>
<sequence length="71" mass="8305">MIVSVQNHVQTHKNVTKLYNHSEASVAPEPIEFSGTNDISEIYQTTGFFFLVFLLINYFIAKYLYRKQCEQ</sequence>
<dbReference type="RefSeq" id="WP_050046626.1">
    <property type="nucleotide sequence ID" value="NZ_JHEG04000001.1"/>
</dbReference>
<keyword evidence="1" id="KW-1133">Transmembrane helix</keyword>
<keyword evidence="1" id="KW-0472">Membrane</keyword>
<feature type="transmembrane region" description="Helical" evidence="1">
    <location>
        <begin position="42"/>
        <end position="65"/>
    </location>
</feature>
<dbReference type="AlphaFoldDB" id="A0A0C1R418"/>
<name>A0A0C1R418_9CYAN</name>